<name>A0A2K9YYG3_RHILE</name>
<accession>A0A2K9YYG3</accession>
<gene>
    <name evidence="1" type="ORF">CUJ84_Chr000490</name>
</gene>
<organism evidence="1 2">
    <name type="scientific">Rhizobium leguminosarum</name>
    <dbReference type="NCBI Taxonomy" id="384"/>
    <lineage>
        <taxon>Bacteria</taxon>
        <taxon>Pseudomonadati</taxon>
        <taxon>Pseudomonadota</taxon>
        <taxon>Alphaproteobacteria</taxon>
        <taxon>Hyphomicrobiales</taxon>
        <taxon>Rhizobiaceae</taxon>
        <taxon>Rhizobium/Agrobacterium group</taxon>
        <taxon>Rhizobium</taxon>
    </lineage>
</organism>
<proteinExistence type="predicted"/>
<reference evidence="1 2" key="1">
    <citation type="submission" date="2017-11" db="EMBL/GenBank/DDBJ databases">
        <title>Complete genome of Rhizobium leguminosarum Norway, an ineffective micro-symbiont.</title>
        <authorList>
            <person name="Hoffrichter A."/>
            <person name="Liang J."/>
            <person name="Brachmann A."/>
            <person name="Marin M."/>
        </authorList>
    </citation>
    <scope>NUCLEOTIDE SEQUENCE [LARGE SCALE GENOMIC DNA]</scope>
    <source>
        <strain evidence="1 2">Norway</strain>
    </source>
</reference>
<evidence type="ECO:0000313" key="2">
    <source>
        <dbReference type="Proteomes" id="UP000238523"/>
    </source>
</evidence>
<dbReference type="EMBL" id="CP025012">
    <property type="protein sequence ID" value="AUW40901.1"/>
    <property type="molecule type" value="Genomic_DNA"/>
</dbReference>
<sequence length="63" mass="7120">MSDRYQTIAGSAFDVDWGTGYDLVLLPNFPHHLDLPTCALRCSRILGQSWNFRGYGSARRGCR</sequence>
<dbReference type="AlphaFoldDB" id="A0A2K9YYG3"/>
<protein>
    <submittedName>
        <fullName evidence="1">Uncharacterized protein</fullName>
    </submittedName>
</protein>
<dbReference type="Proteomes" id="UP000238523">
    <property type="component" value="Chromosome"/>
</dbReference>
<evidence type="ECO:0000313" key="1">
    <source>
        <dbReference type="EMBL" id="AUW40901.1"/>
    </source>
</evidence>